<keyword evidence="3" id="KW-0804">Transcription</keyword>
<dbReference type="SUPFAM" id="SSF51182">
    <property type="entry name" value="RmlC-like cupins"/>
    <property type="match status" value="1"/>
</dbReference>
<organism evidence="5">
    <name type="scientific">Oceaniferula spumae</name>
    <dbReference type="NCBI Taxonomy" id="2979115"/>
    <lineage>
        <taxon>Bacteria</taxon>
        <taxon>Pseudomonadati</taxon>
        <taxon>Verrucomicrobiota</taxon>
        <taxon>Verrucomicrobiia</taxon>
        <taxon>Verrucomicrobiales</taxon>
        <taxon>Verrucomicrobiaceae</taxon>
        <taxon>Oceaniferula</taxon>
    </lineage>
</organism>
<dbReference type="InterPro" id="IPR014710">
    <property type="entry name" value="RmlC-like_jellyroll"/>
</dbReference>
<evidence type="ECO:0000256" key="2">
    <source>
        <dbReference type="ARBA" id="ARBA00023125"/>
    </source>
</evidence>
<evidence type="ECO:0000256" key="1">
    <source>
        <dbReference type="ARBA" id="ARBA00023015"/>
    </source>
</evidence>
<dbReference type="InterPro" id="IPR050204">
    <property type="entry name" value="AraC_XylS_family_regulators"/>
</dbReference>
<gene>
    <name evidence="5" type="ORF">NT6N_16590</name>
</gene>
<dbReference type="Pfam" id="PF02311">
    <property type="entry name" value="AraC_binding"/>
    <property type="match status" value="1"/>
</dbReference>
<name>A0AAT9FKY5_9BACT</name>
<dbReference type="Pfam" id="PF12833">
    <property type="entry name" value="HTH_18"/>
    <property type="match status" value="1"/>
</dbReference>
<dbReference type="PANTHER" id="PTHR46796">
    <property type="entry name" value="HTH-TYPE TRANSCRIPTIONAL ACTIVATOR RHAS-RELATED"/>
    <property type="match status" value="1"/>
</dbReference>
<dbReference type="Gene3D" id="1.10.10.60">
    <property type="entry name" value="Homeodomain-like"/>
    <property type="match status" value="1"/>
</dbReference>
<dbReference type="GO" id="GO:0003700">
    <property type="term" value="F:DNA-binding transcription factor activity"/>
    <property type="evidence" value="ECO:0007669"/>
    <property type="project" value="InterPro"/>
</dbReference>
<sequence length="236" mass="26773">MQAVYPYEVRRVDQSGTYMMAVLEGHGEVLMDGGWKTLKQGEACLLPPYMLNAFRSVKNVPWKFVWVRYGEEKGVNPIANASAPVRGELDGKPLECAVKGLWHEIAAGGNDELGGSWADLIHRQVLAFARPVELDQRLWRVWKKVSEDLGRSWTLTELADIGIMSEEHLRRLCKKQLGRSPMQHLIYLRMLEARTMLIADDTKVAVIANAVGYENSFTFSNAFKKWLGVRPSDLRK</sequence>
<keyword evidence="2" id="KW-0238">DNA-binding</keyword>
<dbReference type="InterPro" id="IPR011051">
    <property type="entry name" value="RmlC_Cupin_sf"/>
</dbReference>
<dbReference type="GO" id="GO:0043565">
    <property type="term" value="F:sequence-specific DNA binding"/>
    <property type="evidence" value="ECO:0007669"/>
    <property type="project" value="InterPro"/>
</dbReference>
<dbReference type="KEGG" id="osu:NT6N_16590"/>
<protein>
    <recommendedName>
        <fullName evidence="4">HTH araC/xylS-type domain-containing protein</fullName>
    </recommendedName>
</protein>
<dbReference type="InterPro" id="IPR018060">
    <property type="entry name" value="HTH_AraC"/>
</dbReference>
<accession>A0AAT9FKY5</accession>
<dbReference type="InterPro" id="IPR003313">
    <property type="entry name" value="AraC-bd"/>
</dbReference>
<feature type="domain" description="HTH araC/xylS-type" evidence="4">
    <location>
        <begin position="139"/>
        <end position="236"/>
    </location>
</feature>
<dbReference type="PANTHER" id="PTHR46796:SF7">
    <property type="entry name" value="ARAC FAMILY TRANSCRIPTIONAL REGULATOR"/>
    <property type="match status" value="1"/>
</dbReference>
<dbReference type="Gene3D" id="2.60.120.10">
    <property type="entry name" value="Jelly Rolls"/>
    <property type="match status" value="1"/>
</dbReference>
<proteinExistence type="predicted"/>
<evidence type="ECO:0000256" key="3">
    <source>
        <dbReference type="ARBA" id="ARBA00023163"/>
    </source>
</evidence>
<keyword evidence="1" id="KW-0805">Transcription regulation</keyword>
<dbReference type="AlphaFoldDB" id="A0AAT9FKY5"/>
<evidence type="ECO:0000313" key="5">
    <source>
        <dbReference type="EMBL" id="BDS06619.1"/>
    </source>
</evidence>
<dbReference type="SMART" id="SM00342">
    <property type="entry name" value="HTH_ARAC"/>
    <property type="match status" value="1"/>
</dbReference>
<dbReference type="EMBL" id="AP026866">
    <property type="protein sequence ID" value="BDS06619.1"/>
    <property type="molecule type" value="Genomic_DNA"/>
</dbReference>
<dbReference type="CDD" id="cd02208">
    <property type="entry name" value="cupin_RmlC-like"/>
    <property type="match status" value="1"/>
</dbReference>
<dbReference type="InterPro" id="IPR009057">
    <property type="entry name" value="Homeodomain-like_sf"/>
</dbReference>
<reference evidence="5" key="1">
    <citation type="submission" date="2024-07" db="EMBL/GenBank/DDBJ databases">
        <title>Complete genome sequence of Verrucomicrobiaceae bacterium NT6N.</title>
        <authorList>
            <person name="Huang C."/>
            <person name="Takami H."/>
            <person name="Hamasaki K."/>
        </authorList>
    </citation>
    <scope>NUCLEOTIDE SEQUENCE</scope>
    <source>
        <strain evidence="5">NT6N</strain>
    </source>
</reference>
<dbReference type="SUPFAM" id="SSF46689">
    <property type="entry name" value="Homeodomain-like"/>
    <property type="match status" value="1"/>
</dbReference>
<evidence type="ECO:0000259" key="4">
    <source>
        <dbReference type="PROSITE" id="PS01124"/>
    </source>
</evidence>
<dbReference type="PROSITE" id="PS01124">
    <property type="entry name" value="HTH_ARAC_FAMILY_2"/>
    <property type="match status" value="1"/>
</dbReference>